<protein>
    <submittedName>
        <fullName evidence="1">Uncharacterized protein</fullName>
    </submittedName>
</protein>
<sequence>MEIAEPDSKPFQYAPLTHDKGKQPVREEHAVDNDAPQDTCVICLERITERAVAVPCNHLNFDFLCLVSWIQEQPTCPLCKAPLSEVQYDWRTPEDYKTYAVPTPSSPTKASSAPPSSASGLPHRLPRRGGPGFAPYRPTTPDSALAVRRRVYAHKLHSLHVGANRVSQYRNFTPPTFSTSPQLQSRAKKFIRRELQVFSFLHSQGHANAEFLLEYIIAILKKIEIKDASGTAEDMLQEFLGRENARLFLHELEQWLRSPYERLEDWDRHVQYPRQGRGRGKEDATDSRSAQETGPE</sequence>
<dbReference type="EMBL" id="JAMKPW020000001">
    <property type="protein sequence ID" value="KAK8222125.1"/>
    <property type="molecule type" value="Genomic_DNA"/>
</dbReference>
<dbReference type="Proteomes" id="UP001320706">
    <property type="component" value="Unassembled WGS sequence"/>
</dbReference>
<comment type="caution">
    <text evidence="1">The sequence shown here is derived from an EMBL/GenBank/DDBJ whole genome shotgun (WGS) entry which is preliminary data.</text>
</comment>
<evidence type="ECO:0000313" key="1">
    <source>
        <dbReference type="EMBL" id="KAK8222125.1"/>
    </source>
</evidence>
<organism evidence="1 2">
    <name type="scientific">Zalaria obscura</name>
    <dbReference type="NCBI Taxonomy" id="2024903"/>
    <lineage>
        <taxon>Eukaryota</taxon>
        <taxon>Fungi</taxon>
        <taxon>Dikarya</taxon>
        <taxon>Ascomycota</taxon>
        <taxon>Pezizomycotina</taxon>
        <taxon>Dothideomycetes</taxon>
        <taxon>Dothideomycetidae</taxon>
        <taxon>Dothideales</taxon>
        <taxon>Zalariaceae</taxon>
        <taxon>Zalaria</taxon>
    </lineage>
</organism>
<proteinExistence type="predicted"/>
<keyword evidence="2" id="KW-1185">Reference proteome</keyword>
<evidence type="ECO:0000313" key="2">
    <source>
        <dbReference type="Proteomes" id="UP001320706"/>
    </source>
</evidence>
<gene>
    <name evidence="1" type="ORF">M8818_000295</name>
</gene>
<reference evidence="1" key="1">
    <citation type="submission" date="2024-02" db="EMBL/GenBank/DDBJ databases">
        <title>Metagenome Assembled Genome of Zalaria obscura JY119.</title>
        <authorList>
            <person name="Vighnesh L."/>
            <person name="Jagadeeshwari U."/>
            <person name="Venkata Ramana C."/>
            <person name="Sasikala C."/>
        </authorList>
    </citation>
    <scope>NUCLEOTIDE SEQUENCE</scope>
    <source>
        <strain evidence="1">JY119</strain>
    </source>
</reference>
<accession>A0ACC3SP67</accession>
<name>A0ACC3SP67_9PEZI</name>